<reference evidence="3" key="1">
    <citation type="submission" date="2019-07" db="EMBL/GenBank/DDBJ databases">
        <authorList>
            <person name="Dittberner H."/>
        </authorList>
    </citation>
    <scope>NUCLEOTIDE SEQUENCE [LARGE SCALE GENOMIC DNA]</scope>
</reference>
<organism evidence="3 4">
    <name type="scientific">Arabis nemorensis</name>
    <dbReference type="NCBI Taxonomy" id="586526"/>
    <lineage>
        <taxon>Eukaryota</taxon>
        <taxon>Viridiplantae</taxon>
        <taxon>Streptophyta</taxon>
        <taxon>Embryophyta</taxon>
        <taxon>Tracheophyta</taxon>
        <taxon>Spermatophyta</taxon>
        <taxon>Magnoliopsida</taxon>
        <taxon>eudicotyledons</taxon>
        <taxon>Gunneridae</taxon>
        <taxon>Pentapetalae</taxon>
        <taxon>rosids</taxon>
        <taxon>malvids</taxon>
        <taxon>Brassicales</taxon>
        <taxon>Brassicaceae</taxon>
        <taxon>Arabideae</taxon>
        <taxon>Arabis</taxon>
    </lineage>
</organism>
<dbReference type="Proteomes" id="UP000489600">
    <property type="component" value="Unassembled WGS sequence"/>
</dbReference>
<feature type="region of interest" description="Disordered" evidence="2">
    <location>
        <begin position="54"/>
        <end position="111"/>
    </location>
</feature>
<dbReference type="AlphaFoldDB" id="A0A565BC98"/>
<feature type="compositionally biased region" description="Acidic residues" evidence="2">
    <location>
        <begin position="87"/>
        <end position="111"/>
    </location>
</feature>
<feature type="compositionally biased region" description="Basic and acidic residues" evidence="2">
    <location>
        <begin position="57"/>
        <end position="69"/>
    </location>
</feature>
<feature type="compositionally biased region" description="Basic and acidic residues" evidence="2">
    <location>
        <begin position="77"/>
        <end position="86"/>
    </location>
</feature>
<name>A0A565BC98_9BRAS</name>
<keyword evidence="1" id="KW-0175">Coiled coil</keyword>
<gene>
    <name evidence="3" type="ORF">ANE_LOCUS9693</name>
</gene>
<keyword evidence="4" id="KW-1185">Reference proteome</keyword>
<accession>A0A565BC98</accession>
<proteinExistence type="predicted"/>
<evidence type="ECO:0000256" key="2">
    <source>
        <dbReference type="SAM" id="MobiDB-lite"/>
    </source>
</evidence>
<sequence length="111" mass="13009">MSEKLGKLKRKVSTLRQKLRTIRKTVKDLQTKVDTLETPQIWDDHRYDDGFECNEISGEKSRENWKETKGTVTQKEGGGEEHHQDIETEAEEKEEEEQEEGEEEEGETEKT</sequence>
<dbReference type="EMBL" id="CABITT030000003">
    <property type="protein sequence ID" value="VVA99248.1"/>
    <property type="molecule type" value="Genomic_DNA"/>
</dbReference>
<feature type="coiled-coil region" evidence="1">
    <location>
        <begin position="5"/>
        <end position="32"/>
    </location>
</feature>
<evidence type="ECO:0000313" key="4">
    <source>
        <dbReference type="Proteomes" id="UP000489600"/>
    </source>
</evidence>
<evidence type="ECO:0000256" key="1">
    <source>
        <dbReference type="SAM" id="Coils"/>
    </source>
</evidence>
<protein>
    <submittedName>
        <fullName evidence="3">Uncharacterized protein</fullName>
    </submittedName>
</protein>
<comment type="caution">
    <text evidence="3">The sequence shown here is derived from an EMBL/GenBank/DDBJ whole genome shotgun (WGS) entry which is preliminary data.</text>
</comment>
<evidence type="ECO:0000313" key="3">
    <source>
        <dbReference type="EMBL" id="VVA99248.1"/>
    </source>
</evidence>